<sequence length="382" mass="44762">MLKRILFVHDQIPGQGISGMIIFYRHFVQLTDYEIHILVPDYCHYDKSDLPPNFYIHYFSLRKKYWPPFREQSSLLRNIRITQLSKLIVNKLDAIQPSIVITVLYHYFAVATFKALKKRNIPLITFLHDNWMLKTNSLHLKKVRKKLGSKIIERSNLNLSVTRELINEYSSHSNASDLFYPIPAGFTYPYAPSKNRILNLFYAGTIEEHHFKLFEKLAEEMNKLPLKFSIITNSTNKLEHLTDIQYVPSFKTNTEAIKYMHDNADCILVNYGRTFDENPYAATSFPSKFIEFSHLSKPILAVAPFNSPFKNFLESKNYDLCWDGYDLSALEIIVTKLLQPDIYLEYAKAIKKIALEDFSSFHLQNKFKNYLISLEKKNQNET</sequence>
<dbReference type="SUPFAM" id="SSF53756">
    <property type="entry name" value="UDP-Glycosyltransferase/glycogen phosphorylase"/>
    <property type="match status" value="1"/>
</dbReference>
<gene>
    <name evidence="2" type="ORF">DPV69_09550</name>
</gene>
<evidence type="ECO:0000259" key="1">
    <source>
        <dbReference type="Pfam" id="PF13439"/>
    </source>
</evidence>
<dbReference type="RefSeq" id="WP_113647117.1">
    <property type="nucleotide sequence ID" value="NZ_QMHN01000002.1"/>
</dbReference>
<dbReference type="GO" id="GO:0016757">
    <property type="term" value="F:glycosyltransferase activity"/>
    <property type="evidence" value="ECO:0007669"/>
    <property type="project" value="UniProtKB-ARBA"/>
</dbReference>
<comment type="caution">
    <text evidence="2">The sequence shown here is derived from an EMBL/GenBank/DDBJ whole genome shotgun (WGS) entry which is preliminary data.</text>
</comment>
<dbReference type="InterPro" id="IPR028098">
    <property type="entry name" value="Glyco_trans_4-like_N"/>
</dbReference>
<accession>A0A3S3PUS3</accession>
<dbReference type="EMBL" id="SAYW01000002">
    <property type="protein sequence ID" value="RWU08603.1"/>
    <property type="molecule type" value="Genomic_DNA"/>
</dbReference>
<evidence type="ECO:0000313" key="2">
    <source>
        <dbReference type="EMBL" id="RWU08603.1"/>
    </source>
</evidence>
<dbReference type="Gene3D" id="3.40.50.2000">
    <property type="entry name" value="Glycogen Phosphorylase B"/>
    <property type="match status" value="1"/>
</dbReference>
<dbReference type="AlphaFoldDB" id="A0A3S3PUS3"/>
<evidence type="ECO:0000313" key="3">
    <source>
        <dbReference type="Proteomes" id="UP000284120"/>
    </source>
</evidence>
<dbReference type="Pfam" id="PF13439">
    <property type="entry name" value="Glyco_transf_4"/>
    <property type="match status" value="1"/>
</dbReference>
<protein>
    <recommendedName>
        <fullName evidence="1">Glycosyltransferase subfamily 4-like N-terminal domain-containing protein</fullName>
    </recommendedName>
</protein>
<dbReference type="Proteomes" id="UP000284120">
    <property type="component" value="Unassembled WGS sequence"/>
</dbReference>
<dbReference type="OrthoDB" id="772037at2"/>
<name>A0A3S3PUS3_9SPHI</name>
<proteinExistence type="predicted"/>
<feature type="domain" description="Glycosyltransferase subfamily 4-like N-terminal" evidence="1">
    <location>
        <begin position="32"/>
        <end position="172"/>
    </location>
</feature>
<reference evidence="2 3" key="1">
    <citation type="submission" date="2018-06" db="EMBL/GenBank/DDBJ databases">
        <title>Pedobacter endophyticus sp. nov., an endophytic bacterium isolated from a leaf of Triticum aestivum.</title>
        <authorList>
            <person name="Zhang L."/>
        </authorList>
    </citation>
    <scope>NUCLEOTIDE SEQUENCE [LARGE SCALE GENOMIC DNA]</scope>
    <source>
        <strain evidence="2 3">CM134L-2</strain>
    </source>
</reference>
<keyword evidence="3" id="KW-1185">Reference proteome</keyword>
<organism evidence="2 3">
    <name type="scientific">Pedobacter chitinilyticus</name>
    <dbReference type="NCBI Taxonomy" id="2233776"/>
    <lineage>
        <taxon>Bacteria</taxon>
        <taxon>Pseudomonadati</taxon>
        <taxon>Bacteroidota</taxon>
        <taxon>Sphingobacteriia</taxon>
        <taxon>Sphingobacteriales</taxon>
        <taxon>Sphingobacteriaceae</taxon>
        <taxon>Pedobacter</taxon>
    </lineage>
</organism>